<protein>
    <recommendedName>
        <fullName evidence="4 14">tRNA-specific 2-thiouridylase MnmA</fullName>
        <ecNumber evidence="3 14">2.8.1.13</ecNumber>
    </recommendedName>
</protein>
<keyword evidence="5 14" id="KW-0963">Cytoplasm</keyword>
<dbReference type="RefSeq" id="WP_144387407.1">
    <property type="nucleotide sequence ID" value="NZ_CANNCB010000001.1"/>
</dbReference>
<evidence type="ECO:0000313" key="18">
    <source>
        <dbReference type="Proteomes" id="UP000319828"/>
    </source>
</evidence>
<reference evidence="17 18" key="1">
    <citation type="submission" date="2019-07" db="EMBL/GenBank/DDBJ databases">
        <title>The draft genome sequence of Vibrio algivorus M1486.</title>
        <authorList>
            <person name="Meng X."/>
        </authorList>
    </citation>
    <scope>NUCLEOTIDE SEQUENCE [LARGE SCALE GENOMIC DNA]</scope>
    <source>
        <strain evidence="17 18">M1486</strain>
    </source>
</reference>
<dbReference type="Proteomes" id="UP000319828">
    <property type="component" value="Unassembled WGS sequence"/>
</dbReference>
<keyword evidence="6 14" id="KW-0820">tRNA-binding</keyword>
<dbReference type="GO" id="GO:0000049">
    <property type="term" value="F:tRNA binding"/>
    <property type="evidence" value="ECO:0007669"/>
    <property type="project" value="UniProtKB-KW"/>
</dbReference>
<comment type="caution">
    <text evidence="14">Lacks conserved residue(s) required for the propagation of feature annotation.</text>
</comment>
<dbReference type="HAMAP" id="MF_00144">
    <property type="entry name" value="tRNA_thiouridyl_MnmA"/>
    <property type="match status" value="1"/>
</dbReference>
<evidence type="ECO:0000259" key="16">
    <source>
        <dbReference type="Pfam" id="PF20259"/>
    </source>
</evidence>
<sequence length="380" mass="42656">MSDNSQKLENANKKVIVGMSGGVDSSVSAYLLQQQGYQVEGLFMKNWEEDDNEEYCTAAEDLADAQAVCDKLGIELHTINFASEYWDNVFEYFLAEYKAGRTPNPDILCNKEIKFKAFLEFADEVLDADYIAMGHYVRRTFPTAEQIEAGELPQMLRGLDSNKDQSYFLYTLSHKQVARSLFPVGDLEKPEVRRIAEEQDLITAKKKDSTGICFIGERKFTDFLSRYLPAQPGNIETPEGKVIGEHRGLMYHTLGQRKGLHIGGQKGGGGNEDPWYVAEKDLNRNVLIAVQGGEHPLLKSAGLIASQLHWVDRQTITEPLRCTVKTRYRQQDIPCTIEPIDENNIKVMFDEPQVAVTPGQSAVFYSQDVCLGGGIIEARI</sequence>
<evidence type="ECO:0000256" key="2">
    <source>
        <dbReference type="ARBA" id="ARBA00006191"/>
    </source>
</evidence>
<dbReference type="SUPFAM" id="SSF52402">
    <property type="entry name" value="Adenine nucleotide alpha hydrolases-like"/>
    <property type="match status" value="1"/>
</dbReference>
<evidence type="ECO:0000256" key="7">
    <source>
        <dbReference type="ARBA" id="ARBA00022679"/>
    </source>
</evidence>
<dbReference type="InterPro" id="IPR014729">
    <property type="entry name" value="Rossmann-like_a/b/a_fold"/>
</dbReference>
<dbReference type="Gene3D" id="2.40.30.10">
    <property type="entry name" value="Translation factors"/>
    <property type="match status" value="1"/>
</dbReference>
<dbReference type="FunFam" id="2.30.30.280:FF:000001">
    <property type="entry name" value="tRNA-specific 2-thiouridylase MnmA"/>
    <property type="match status" value="1"/>
</dbReference>
<dbReference type="Pfam" id="PF20259">
    <property type="entry name" value="tRNA_Me_trans_M"/>
    <property type="match status" value="1"/>
</dbReference>
<evidence type="ECO:0000256" key="3">
    <source>
        <dbReference type="ARBA" id="ARBA00011949"/>
    </source>
</evidence>
<keyword evidence="10 14" id="KW-0067">ATP-binding</keyword>
<evidence type="ECO:0000256" key="8">
    <source>
        <dbReference type="ARBA" id="ARBA00022694"/>
    </source>
</evidence>
<dbReference type="GO" id="GO:0002143">
    <property type="term" value="P:tRNA wobble position uridine thiolation"/>
    <property type="evidence" value="ECO:0007669"/>
    <property type="project" value="TreeGrafter"/>
</dbReference>
<keyword evidence="8 14" id="KW-0819">tRNA processing</keyword>
<feature type="domain" description="tRNA-specific 2-thiouridylase MnmA-like C-terminal" evidence="15">
    <location>
        <begin position="301"/>
        <end position="376"/>
    </location>
</feature>
<dbReference type="Gene3D" id="2.30.30.280">
    <property type="entry name" value="Adenine nucleotide alpha hydrolases-like domains"/>
    <property type="match status" value="1"/>
</dbReference>
<evidence type="ECO:0000256" key="6">
    <source>
        <dbReference type="ARBA" id="ARBA00022555"/>
    </source>
</evidence>
<dbReference type="GO" id="GO:0005737">
    <property type="term" value="C:cytoplasm"/>
    <property type="evidence" value="ECO:0007669"/>
    <property type="project" value="UniProtKB-SubCell"/>
</dbReference>
<evidence type="ECO:0000256" key="5">
    <source>
        <dbReference type="ARBA" id="ARBA00022490"/>
    </source>
</evidence>
<comment type="function">
    <text evidence="14">Catalyzes the 2-thiolation of uridine at the wobble position (U34) of tRNA, leading to the formation of s(2)U34.</text>
</comment>
<feature type="region of interest" description="Interaction with target base in tRNA" evidence="14">
    <location>
        <begin position="104"/>
        <end position="106"/>
    </location>
</feature>
<evidence type="ECO:0000256" key="10">
    <source>
        <dbReference type="ARBA" id="ARBA00022840"/>
    </source>
</evidence>
<dbReference type="OrthoDB" id="9800696at2"/>
<feature type="binding site" evidence="14">
    <location>
        <position position="44"/>
    </location>
    <ligand>
        <name>ATP</name>
        <dbReference type="ChEBI" id="CHEBI:30616"/>
    </ligand>
</feature>
<evidence type="ECO:0000256" key="1">
    <source>
        <dbReference type="ARBA" id="ARBA00004496"/>
    </source>
</evidence>
<dbReference type="Pfam" id="PF03054">
    <property type="entry name" value="tRNA_Me_trans"/>
    <property type="match status" value="1"/>
</dbReference>
<name>A0A557PFW4_9VIBR</name>
<dbReference type="InterPro" id="IPR046884">
    <property type="entry name" value="MnmA-like_central"/>
</dbReference>
<dbReference type="EC" id="2.8.1.13" evidence="3 14"/>
<dbReference type="PANTHER" id="PTHR11933:SF5">
    <property type="entry name" value="MITOCHONDRIAL TRNA-SPECIFIC 2-THIOURIDYLASE 1"/>
    <property type="match status" value="1"/>
</dbReference>
<feature type="region of interest" description="Interaction with tRNA" evidence="14">
    <location>
        <begin position="327"/>
        <end position="328"/>
    </location>
</feature>
<feature type="site" description="Interaction with tRNA" evidence="14">
    <location>
        <position position="135"/>
    </location>
</feature>
<comment type="caution">
    <text evidence="17">The sequence shown here is derived from an EMBL/GenBank/DDBJ whole genome shotgun (WGS) entry which is preliminary data.</text>
</comment>
<accession>A0A557PFW4</accession>
<keyword evidence="12" id="KW-1015">Disulfide bond</keyword>
<dbReference type="NCBIfam" id="TIGR00420">
    <property type="entry name" value="trmU"/>
    <property type="match status" value="1"/>
</dbReference>
<dbReference type="NCBIfam" id="NF001138">
    <property type="entry name" value="PRK00143.1"/>
    <property type="match status" value="1"/>
</dbReference>
<dbReference type="Pfam" id="PF20258">
    <property type="entry name" value="tRNA_Me_trans_C"/>
    <property type="match status" value="1"/>
</dbReference>
<comment type="subcellular location">
    <subcellularLocation>
        <location evidence="1 14">Cytoplasm</location>
    </subcellularLocation>
</comment>
<gene>
    <name evidence="14 17" type="primary">mnmA</name>
    <name evidence="17" type="ORF">FOF44_02765</name>
</gene>
<evidence type="ECO:0000256" key="13">
    <source>
        <dbReference type="ARBA" id="ARBA00051542"/>
    </source>
</evidence>
<feature type="site" description="Interaction with tRNA" evidence="14">
    <location>
        <position position="360"/>
    </location>
</feature>
<feature type="binding site" evidence="14">
    <location>
        <position position="134"/>
    </location>
    <ligand>
        <name>ATP</name>
        <dbReference type="ChEBI" id="CHEBI:30616"/>
    </ligand>
</feature>
<dbReference type="GO" id="GO:0005524">
    <property type="term" value="F:ATP binding"/>
    <property type="evidence" value="ECO:0007669"/>
    <property type="project" value="UniProtKB-KW"/>
</dbReference>
<organism evidence="17 18">
    <name type="scientific">Vibrio algivorus</name>
    <dbReference type="NCBI Taxonomy" id="1667024"/>
    <lineage>
        <taxon>Bacteria</taxon>
        <taxon>Pseudomonadati</taxon>
        <taxon>Pseudomonadota</taxon>
        <taxon>Gammaproteobacteria</taxon>
        <taxon>Vibrionales</taxon>
        <taxon>Vibrionaceae</taxon>
        <taxon>Vibrio</taxon>
    </lineage>
</organism>
<dbReference type="Gene3D" id="3.40.50.620">
    <property type="entry name" value="HUPs"/>
    <property type="match status" value="1"/>
</dbReference>
<feature type="active site" description="Nucleophile" evidence="14">
    <location>
        <position position="109"/>
    </location>
</feature>
<evidence type="ECO:0000313" key="17">
    <source>
        <dbReference type="EMBL" id="TVO39522.1"/>
    </source>
</evidence>
<dbReference type="GO" id="GO:0032259">
    <property type="term" value="P:methylation"/>
    <property type="evidence" value="ECO:0007669"/>
    <property type="project" value="UniProtKB-KW"/>
</dbReference>
<evidence type="ECO:0000259" key="15">
    <source>
        <dbReference type="Pfam" id="PF20258"/>
    </source>
</evidence>
<dbReference type="PANTHER" id="PTHR11933">
    <property type="entry name" value="TRNA 5-METHYLAMINOMETHYL-2-THIOURIDYLATE -METHYLTRANSFERASE"/>
    <property type="match status" value="1"/>
</dbReference>
<evidence type="ECO:0000256" key="9">
    <source>
        <dbReference type="ARBA" id="ARBA00022741"/>
    </source>
</evidence>
<keyword evidence="9 14" id="KW-0547">Nucleotide-binding</keyword>
<feature type="domain" description="tRNA-specific 2-thiouridylase MnmA-like central" evidence="16">
    <location>
        <begin position="222"/>
        <end position="288"/>
    </location>
</feature>
<dbReference type="InterPro" id="IPR023382">
    <property type="entry name" value="MnmA-like_central_sf"/>
</dbReference>
<feature type="binding site" evidence="14">
    <location>
        <begin position="18"/>
        <end position="25"/>
    </location>
    <ligand>
        <name>ATP</name>
        <dbReference type="ChEBI" id="CHEBI:30616"/>
    </ligand>
</feature>
<comment type="similarity">
    <text evidence="2 14">Belongs to the MnmA/TRMU family.</text>
</comment>
<feature type="active site" description="Cysteine persulfide intermediate" evidence="14">
    <location>
        <position position="213"/>
    </location>
</feature>
<dbReference type="FunFam" id="3.40.50.620:FF:000004">
    <property type="entry name" value="tRNA-specific 2-thiouridylase MnmA"/>
    <property type="match status" value="1"/>
</dbReference>
<feature type="region of interest" description="Interaction with tRNA" evidence="14">
    <location>
        <begin position="163"/>
        <end position="165"/>
    </location>
</feature>
<comment type="catalytic activity">
    <reaction evidence="13 14">
        <text>S-sulfanyl-L-cysteinyl-[protein] + uridine(34) in tRNA + AH2 + ATP = 2-thiouridine(34) in tRNA + L-cysteinyl-[protein] + A + AMP + diphosphate + H(+)</text>
        <dbReference type="Rhea" id="RHEA:47032"/>
        <dbReference type="Rhea" id="RHEA-COMP:10131"/>
        <dbReference type="Rhea" id="RHEA-COMP:11726"/>
        <dbReference type="Rhea" id="RHEA-COMP:11727"/>
        <dbReference type="Rhea" id="RHEA-COMP:11728"/>
        <dbReference type="ChEBI" id="CHEBI:13193"/>
        <dbReference type="ChEBI" id="CHEBI:15378"/>
        <dbReference type="ChEBI" id="CHEBI:17499"/>
        <dbReference type="ChEBI" id="CHEBI:29950"/>
        <dbReference type="ChEBI" id="CHEBI:30616"/>
        <dbReference type="ChEBI" id="CHEBI:33019"/>
        <dbReference type="ChEBI" id="CHEBI:61963"/>
        <dbReference type="ChEBI" id="CHEBI:65315"/>
        <dbReference type="ChEBI" id="CHEBI:87170"/>
        <dbReference type="ChEBI" id="CHEBI:456215"/>
        <dbReference type="EC" id="2.8.1.13"/>
    </reaction>
</comment>
<dbReference type="GO" id="GO:0103016">
    <property type="term" value="F:tRNA-uridine 2-sulfurtransferase activity"/>
    <property type="evidence" value="ECO:0007669"/>
    <property type="project" value="UniProtKB-EC"/>
</dbReference>
<evidence type="ECO:0000256" key="4">
    <source>
        <dbReference type="ARBA" id="ARBA00013805"/>
    </source>
</evidence>
<dbReference type="CDD" id="cd01998">
    <property type="entry name" value="MnmA_TRMU-like"/>
    <property type="match status" value="1"/>
</dbReference>
<dbReference type="InterPro" id="IPR046885">
    <property type="entry name" value="MnmA-like_C"/>
</dbReference>
<evidence type="ECO:0000256" key="14">
    <source>
        <dbReference type="HAMAP-Rule" id="MF_00144"/>
    </source>
</evidence>
<dbReference type="AlphaFoldDB" id="A0A557PFW4"/>
<keyword evidence="7 14" id="KW-0808">Transferase</keyword>
<evidence type="ECO:0000256" key="12">
    <source>
        <dbReference type="ARBA" id="ARBA00023157"/>
    </source>
</evidence>
<dbReference type="EMBL" id="VMKJ01000002">
    <property type="protein sequence ID" value="TVO39522.1"/>
    <property type="molecule type" value="Genomic_DNA"/>
</dbReference>
<dbReference type="InterPro" id="IPR004506">
    <property type="entry name" value="MnmA-like"/>
</dbReference>
<evidence type="ECO:0000256" key="11">
    <source>
        <dbReference type="ARBA" id="ARBA00022884"/>
    </source>
</evidence>
<keyword evidence="17" id="KW-0489">Methyltransferase</keyword>
<dbReference type="FunFam" id="2.40.30.10:FF:000023">
    <property type="entry name" value="tRNA-specific 2-thiouridylase MnmA"/>
    <property type="match status" value="1"/>
</dbReference>
<keyword evidence="11 14" id="KW-0694">RNA-binding</keyword>
<dbReference type="GO" id="GO:0008168">
    <property type="term" value="F:methyltransferase activity"/>
    <property type="evidence" value="ECO:0007669"/>
    <property type="project" value="UniProtKB-KW"/>
</dbReference>
<proteinExistence type="inferred from homology"/>